<name>A0A7W9L3J9_9HYPH</name>
<dbReference type="AlphaFoldDB" id="A0A7W9L3J9"/>
<keyword evidence="2" id="KW-1185">Reference proteome</keyword>
<dbReference type="EMBL" id="JACHOO010000009">
    <property type="protein sequence ID" value="MBB5754626.1"/>
    <property type="molecule type" value="Genomic_DNA"/>
</dbReference>
<evidence type="ECO:0000313" key="1">
    <source>
        <dbReference type="EMBL" id="MBB5754626.1"/>
    </source>
</evidence>
<sequence length="90" mass="9815">MIEPILSKRGETVSVKVAAHLVGRDEKTIRAWGRRFGIGAQVGPRGRLSINRVGLEMVAHGDMLALAKLRAGDRSDPVVARYFEHVGITP</sequence>
<dbReference type="Proteomes" id="UP000523821">
    <property type="component" value="Unassembled WGS sequence"/>
</dbReference>
<comment type="caution">
    <text evidence="1">The sequence shown here is derived from an EMBL/GenBank/DDBJ whole genome shotgun (WGS) entry which is preliminary data.</text>
</comment>
<proteinExistence type="predicted"/>
<gene>
    <name evidence="1" type="ORF">GGQ63_003714</name>
</gene>
<dbReference type="RefSeq" id="WP_183858064.1">
    <property type="nucleotide sequence ID" value="NZ_JACHOO010000009.1"/>
</dbReference>
<evidence type="ECO:0008006" key="3">
    <source>
        <dbReference type="Google" id="ProtNLM"/>
    </source>
</evidence>
<protein>
    <recommendedName>
        <fullName evidence="3">DNA-binding protein</fullName>
    </recommendedName>
</protein>
<evidence type="ECO:0000313" key="2">
    <source>
        <dbReference type="Proteomes" id="UP000523821"/>
    </source>
</evidence>
<accession>A0A7W9L3J9</accession>
<organism evidence="1 2">
    <name type="scientific">Prosthecomicrobium pneumaticum</name>
    <dbReference type="NCBI Taxonomy" id="81895"/>
    <lineage>
        <taxon>Bacteria</taxon>
        <taxon>Pseudomonadati</taxon>
        <taxon>Pseudomonadota</taxon>
        <taxon>Alphaproteobacteria</taxon>
        <taxon>Hyphomicrobiales</taxon>
        <taxon>Kaistiaceae</taxon>
        <taxon>Prosthecomicrobium</taxon>
    </lineage>
</organism>
<reference evidence="1 2" key="1">
    <citation type="submission" date="2020-08" db="EMBL/GenBank/DDBJ databases">
        <title>Genomic Encyclopedia of Type Strains, Phase IV (KMG-IV): sequencing the most valuable type-strain genomes for metagenomic binning, comparative biology and taxonomic classification.</title>
        <authorList>
            <person name="Goeker M."/>
        </authorList>
    </citation>
    <scope>NUCLEOTIDE SEQUENCE [LARGE SCALE GENOMIC DNA]</scope>
    <source>
        <strain evidence="1 2">DSM 16268</strain>
    </source>
</reference>